<reference evidence="1" key="1">
    <citation type="journal article" date="2014" name="Int. J. Syst. Evol. Microbiol.">
        <title>Complete genome sequence of Corynebacterium casei LMG S-19264T (=DSM 44701T), isolated from a smear-ripened cheese.</title>
        <authorList>
            <consortium name="US DOE Joint Genome Institute (JGI-PGF)"/>
            <person name="Walter F."/>
            <person name="Albersmeier A."/>
            <person name="Kalinowski J."/>
            <person name="Ruckert C."/>
        </authorList>
    </citation>
    <scope>NUCLEOTIDE SEQUENCE [LARGE SCALE GENOMIC DNA]</scope>
    <source>
        <strain evidence="1">CGMCC 4.163</strain>
    </source>
</reference>
<dbReference type="GeneID" id="96955266"/>
<gene>
    <name evidence="1" type="ORF">ACFQKE_00180</name>
    <name evidence="2" type="ORF">ACFQKE_16410</name>
</gene>
<keyword evidence="3" id="KW-1185">Reference proteome</keyword>
<dbReference type="RefSeq" id="WP_379701764.1">
    <property type="nucleotide sequence ID" value="NZ_JBHTAT010000001.1"/>
</dbReference>
<evidence type="ECO:0000313" key="3">
    <source>
        <dbReference type="Proteomes" id="UP001596434"/>
    </source>
</evidence>
<organism evidence="1 3">
    <name type="scientific">Haloplanus litoreus</name>
    <dbReference type="NCBI Taxonomy" id="767515"/>
    <lineage>
        <taxon>Archaea</taxon>
        <taxon>Methanobacteriati</taxon>
        <taxon>Methanobacteriota</taxon>
        <taxon>Stenosarchaea group</taxon>
        <taxon>Halobacteria</taxon>
        <taxon>Halobacteriales</taxon>
        <taxon>Haloferacaceae</taxon>
        <taxon>Haloplanus</taxon>
    </lineage>
</organism>
<comment type="caution">
    <text evidence="1">The sequence shown here is derived from an EMBL/GenBank/DDBJ whole genome shotgun (WGS) entry which is preliminary data.</text>
</comment>
<proteinExistence type="predicted"/>
<protein>
    <submittedName>
        <fullName evidence="1">Uncharacterized protein</fullName>
    </submittedName>
</protein>
<dbReference type="EMBL" id="JBHTAT010000001">
    <property type="protein sequence ID" value="MFC7256870.1"/>
    <property type="molecule type" value="Genomic_DNA"/>
</dbReference>
<dbReference type="Proteomes" id="UP001596434">
    <property type="component" value="Unassembled WGS sequence"/>
</dbReference>
<reference evidence="1" key="3">
    <citation type="submission" date="2024-09" db="EMBL/GenBank/DDBJ databases">
        <authorList>
            <person name="Sun Q."/>
        </authorList>
    </citation>
    <scope>NUCLEOTIDE SEQUENCE</scope>
    <source>
        <strain evidence="1">CGMCC 4.163</strain>
    </source>
</reference>
<sequence>MAPDTIEAYDGTEVEVDVVKPLSGGGARVEIDAIDGARWRLDVTSTGELSEVVTSWNSDGELADKEVPDWVDDILLRLARA</sequence>
<accession>A0ABD5ZTC3</accession>
<evidence type="ECO:0000313" key="1">
    <source>
        <dbReference type="EMBL" id="MFC7253740.1"/>
    </source>
</evidence>
<dbReference type="AlphaFoldDB" id="A0ABD5ZTC3"/>
<dbReference type="EMBL" id="JBHTAT010000001">
    <property type="protein sequence ID" value="MFC7253740.1"/>
    <property type="molecule type" value="Genomic_DNA"/>
</dbReference>
<reference evidence="3" key="2">
    <citation type="journal article" date="2019" name="Int. J. Syst. Evol. Microbiol.">
        <title>The Global Catalogue of Microorganisms (GCM) 10K type strain sequencing project: providing services to taxonomists for standard genome sequencing and annotation.</title>
        <authorList>
            <consortium name="The Broad Institute Genomics Platform"/>
            <consortium name="The Broad Institute Genome Sequencing Center for Infectious Disease"/>
            <person name="Wu L."/>
            <person name="Ma J."/>
        </authorList>
    </citation>
    <scope>NUCLEOTIDE SEQUENCE [LARGE SCALE GENOMIC DNA]</scope>
    <source>
        <strain evidence="3">GX21</strain>
    </source>
</reference>
<name>A0ABD5ZTC3_9EURY</name>
<evidence type="ECO:0000313" key="2">
    <source>
        <dbReference type="EMBL" id="MFC7256870.1"/>
    </source>
</evidence>